<feature type="domain" description="Inosine/uridine-preferring nucleoside hydrolase" evidence="3">
    <location>
        <begin position="4"/>
        <end position="294"/>
    </location>
</feature>
<dbReference type="SUPFAM" id="SSF53590">
    <property type="entry name" value="Nucleoside hydrolase"/>
    <property type="match status" value="1"/>
</dbReference>
<dbReference type="Pfam" id="PF01156">
    <property type="entry name" value="IU_nuc_hydro"/>
    <property type="match status" value="1"/>
</dbReference>
<dbReference type="AlphaFoldDB" id="A0A2T0GW82"/>
<gene>
    <name evidence="4" type="ORF">CEP50_10520</name>
</gene>
<evidence type="ECO:0000313" key="4">
    <source>
        <dbReference type="EMBL" id="PRW63375.1"/>
    </source>
</evidence>
<dbReference type="CDD" id="cd02651">
    <property type="entry name" value="nuc_hydro_IU_UC_XIUA"/>
    <property type="match status" value="1"/>
</dbReference>
<sequence length="313" mass="33636">MKRILLDCDPGIDDALAIALAHGSPELEVVGLTTVAGNVGLEHTTPNALRLAEFYGMDVPVAAGAQRPLVRPRHTASTVHGSTGLGDVVLPEAKRQPHPEHAVDYIVDTVSASPGEISLVAVGPLTNIALALRKEPRITEWVREFVIMGGSYTRGNVTPAAEFNIGADPEAASVVFEAPWRTVVFGLDLTHQARASAEVRERFTGLGRLQHELLAPCLDFYGSNRQYRELGPAIHDACAVAYVISPELFTLQEARIDVETSGRFTSGMTVTDFASEETNNAVVATALDQRGFWDLVTDAFERVARTMPAAPSA</sequence>
<dbReference type="InterPro" id="IPR001910">
    <property type="entry name" value="Inosine/uridine_hydrolase_dom"/>
</dbReference>
<proteinExistence type="predicted"/>
<dbReference type="InterPro" id="IPR023186">
    <property type="entry name" value="IUNH"/>
</dbReference>
<keyword evidence="5" id="KW-1185">Reference proteome</keyword>
<protein>
    <submittedName>
        <fullName evidence="4">Nucleoside hydrolase</fullName>
    </submittedName>
</protein>
<evidence type="ECO:0000259" key="3">
    <source>
        <dbReference type="Pfam" id="PF01156"/>
    </source>
</evidence>
<dbReference type="Proteomes" id="UP000239352">
    <property type="component" value="Unassembled WGS sequence"/>
</dbReference>
<reference evidence="4 5" key="1">
    <citation type="submission" date="2018-03" db="EMBL/GenBank/DDBJ databases">
        <title>Actinopolyspora mortivallis from Sahara, screening for active biomolecules.</title>
        <authorList>
            <person name="Selama O."/>
            <person name="Wellington E.M.H."/>
            <person name="Hacene H."/>
        </authorList>
    </citation>
    <scope>NUCLEOTIDE SEQUENCE [LARGE SCALE GENOMIC DNA]</scope>
    <source>
        <strain evidence="4 5">M5A</strain>
    </source>
</reference>
<evidence type="ECO:0000313" key="5">
    <source>
        <dbReference type="Proteomes" id="UP000239352"/>
    </source>
</evidence>
<name>A0A2T0GW82_ACTMO</name>
<dbReference type="FunCoup" id="A0A2T0GW82">
    <property type="interactions" value="131"/>
</dbReference>
<dbReference type="GO" id="GO:0006152">
    <property type="term" value="P:purine nucleoside catabolic process"/>
    <property type="evidence" value="ECO:0007669"/>
    <property type="project" value="TreeGrafter"/>
</dbReference>
<organism evidence="4 5">
    <name type="scientific">Actinopolyspora mortivallis</name>
    <dbReference type="NCBI Taxonomy" id="33906"/>
    <lineage>
        <taxon>Bacteria</taxon>
        <taxon>Bacillati</taxon>
        <taxon>Actinomycetota</taxon>
        <taxon>Actinomycetes</taxon>
        <taxon>Actinopolysporales</taxon>
        <taxon>Actinopolysporaceae</taxon>
        <taxon>Actinopolyspora</taxon>
    </lineage>
</organism>
<keyword evidence="2" id="KW-0326">Glycosidase</keyword>
<comment type="caution">
    <text evidence="4">The sequence shown here is derived from an EMBL/GenBank/DDBJ whole genome shotgun (WGS) entry which is preliminary data.</text>
</comment>
<dbReference type="STRING" id="1050202.GCA_000384035_03377"/>
<dbReference type="PANTHER" id="PTHR12304:SF4">
    <property type="entry name" value="URIDINE NUCLEOSIDASE"/>
    <property type="match status" value="1"/>
</dbReference>
<dbReference type="RefSeq" id="WP_106113762.1">
    <property type="nucleotide sequence ID" value="NZ_PVSR01000015.1"/>
</dbReference>
<keyword evidence="1 4" id="KW-0378">Hydrolase</keyword>
<dbReference type="GO" id="GO:0008477">
    <property type="term" value="F:purine nucleosidase activity"/>
    <property type="evidence" value="ECO:0007669"/>
    <property type="project" value="TreeGrafter"/>
</dbReference>
<dbReference type="InterPro" id="IPR036452">
    <property type="entry name" value="Ribo_hydro-like"/>
</dbReference>
<dbReference type="PANTHER" id="PTHR12304">
    <property type="entry name" value="INOSINE-URIDINE PREFERRING NUCLEOSIDE HYDROLASE"/>
    <property type="match status" value="1"/>
</dbReference>
<dbReference type="InParanoid" id="A0A2T0GW82"/>
<evidence type="ECO:0000256" key="1">
    <source>
        <dbReference type="ARBA" id="ARBA00022801"/>
    </source>
</evidence>
<evidence type="ECO:0000256" key="2">
    <source>
        <dbReference type="ARBA" id="ARBA00023295"/>
    </source>
</evidence>
<dbReference type="Gene3D" id="3.90.245.10">
    <property type="entry name" value="Ribonucleoside hydrolase-like"/>
    <property type="match status" value="1"/>
</dbReference>
<accession>A0A2T0GW82</accession>
<dbReference type="EMBL" id="PVSR01000015">
    <property type="protein sequence ID" value="PRW63375.1"/>
    <property type="molecule type" value="Genomic_DNA"/>
</dbReference>
<dbReference type="GO" id="GO:0005829">
    <property type="term" value="C:cytosol"/>
    <property type="evidence" value="ECO:0007669"/>
    <property type="project" value="TreeGrafter"/>
</dbReference>